<feature type="transmembrane region" description="Helical" evidence="2">
    <location>
        <begin position="110"/>
        <end position="129"/>
    </location>
</feature>
<feature type="transmembrane region" description="Helical" evidence="2">
    <location>
        <begin position="14"/>
        <end position="33"/>
    </location>
</feature>
<evidence type="ECO:0000313" key="5">
    <source>
        <dbReference type="Proteomes" id="UP000254209"/>
    </source>
</evidence>
<dbReference type="PANTHER" id="PTHR16026:SF0">
    <property type="entry name" value="CARTILAGE ACIDIC PROTEIN 1"/>
    <property type="match status" value="1"/>
</dbReference>
<keyword evidence="2" id="KW-1133">Transmembrane helix</keyword>
<evidence type="ECO:0000256" key="2">
    <source>
        <dbReference type="SAM" id="Phobius"/>
    </source>
</evidence>
<dbReference type="Proteomes" id="UP000254209">
    <property type="component" value="Unassembled WGS sequence"/>
</dbReference>
<dbReference type="STRING" id="1120980.GCA_000745955_02284"/>
<sequence length="902" mass="100339">MKFESFPAKNDPRWAVLGLQLTFLTLGILFWGFNRSPWQVVAIVLTSVGLDMLLHYLLRRKTLLFPLSAAITGTSLSMLTNFAHGLWLALLPPFFAVVSKHLFTVNGRHVYNPSLFGIVAALVLGGGMITPSPAYQWGGSGAVAAFVVTAALMLVRVNVYRAWLIGSFLLFYAVQVAVRAYLLQHHIPAETLFMGAFTSPAFYLFAFFMIPDPPTSPSSKKGQIGMAAVIVLVDLVLHKFQQFSTLFYAGFIFFTLRWVYLLWQSRCETHDWRAIGVQKLKTLLAVAAIALVGMGVYRSHHAFSGNDDVGFQLVQIPATQSGLHGSQGDIWERTDPKMQHIAKWLLSVGDAAAVADVNNDGLPDVFLTQPLKSEQDRAQLYLNQGGFRFEPFALPELDPYRRQPEKNGLVASATWFDMDNDGDQDLLLGIGFGKGVLLRNELKEKGQLGFTSIGEAAGIGTYQISTATNVLDYNRDGLDDLIVGNVMQRYLPDYNCPVPYSIFRLPEPEYDGDRRMFNVMHRSWHNANNADENLLFQNMGNGRFRAVPASESGFQGKRWTMAIGAGDLNNDGLPDLYIANDFGPDELYINQNGKTFQSIRGNYAGSIGRDTYKGMNATLGDINGDGKPDIYVSNVHQKLQAEGSLLWINQSQDGQADAQMFTDEAAKRNVLNEQRFGWGAMFADFNRDGRLDIVQANGMADDAYDKKETVCPDYWYWNAQIALTNPDVHGYADRWADVRGRCIFGNEANRLYLNQGEYFIDVAQQVGADYTGTSRGMMVADFDNDGDSDLLVTHMTAAPTLYRNDSQDANWLGLELVGNGTTCARNAYGSKVRVLADSLKQQREVYANNGLAAQGDRRVLFGLGKLPNQHIQVEIRWCGNPKQTQTLTLSTKQYHQIVQQTD</sequence>
<dbReference type="InterPro" id="IPR011519">
    <property type="entry name" value="UnbV_ASPIC"/>
</dbReference>
<feature type="domain" description="ASPIC/UnbV" evidence="3">
    <location>
        <begin position="827"/>
        <end position="888"/>
    </location>
</feature>
<feature type="transmembrane region" description="Helical" evidence="2">
    <location>
        <begin position="192"/>
        <end position="210"/>
    </location>
</feature>
<evidence type="ECO:0000259" key="3">
    <source>
        <dbReference type="Pfam" id="PF07593"/>
    </source>
</evidence>
<dbReference type="AlphaFoldDB" id="A0A376BKS7"/>
<dbReference type="InterPro" id="IPR013517">
    <property type="entry name" value="FG-GAP"/>
</dbReference>
<feature type="transmembrane region" description="Helical" evidence="2">
    <location>
        <begin position="283"/>
        <end position="300"/>
    </location>
</feature>
<protein>
    <submittedName>
        <fullName evidence="4">Predicted NADH:ubiquinone oxidoreductase, subunit RnfD</fullName>
    </submittedName>
</protein>
<feature type="transmembrane region" description="Helical" evidence="2">
    <location>
        <begin position="135"/>
        <end position="155"/>
    </location>
</feature>
<dbReference type="Gene3D" id="2.130.10.130">
    <property type="entry name" value="Integrin alpha, N-terminal"/>
    <property type="match status" value="3"/>
</dbReference>
<reference evidence="4 5" key="1">
    <citation type="submission" date="2018-06" db="EMBL/GenBank/DDBJ databases">
        <authorList>
            <consortium name="Pathogen Informatics"/>
            <person name="Doyle S."/>
        </authorList>
    </citation>
    <scope>NUCLEOTIDE SEQUENCE [LARGE SCALE GENOMIC DNA]</scope>
    <source>
        <strain evidence="4 5">NCTC10283</strain>
    </source>
</reference>
<name>A0A376BKS7_9NEIS</name>
<dbReference type="OrthoDB" id="5481797at2"/>
<keyword evidence="5" id="KW-1185">Reference proteome</keyword>
<keyword evidence="2" id="KW-0472">Membrane</keyword>
<proteinExistence type="predicted"/>
<keyword evidence="4" id="KW-0830">Ubiquinone</keyword>
<keyword evidence="2" id="KW-0812">Transmembrane</keyword>
<dbReference type="EMBL" id="UFSO01000002">
    <property type="protein sequence ID" value="SSY70286.1"/>
    <property type="molecule type" value="Genomic_DNA"/>
</dbReference>
<evidence type="ECO:0000313" key="4">
    <source>
        <dbReference type="EMBL" id="SSY70286.1"/>
    </source>
</evidence>
<dbReference type="InterPro" id="IPR027039">
    <property type="entry name" value="Crtac1"/>
</dbReference>
<dbReference type="Pfam" id="PF13517">
    <property type="entry name" value="FG-GAP_3"/>
    <property type="match status" value="2"/>
</dbReference>
<feature type="transmembrane region" description="Helical" evidence="2">
    <location>
        <begin position="246"/>
        <end position="263"/>
    </location>
</feature>
<dbReference type="Pfam" id="PF07593">
    <property type="entry name" value="UnbV_ASPIC"/>
    <property type="match status" value="1"/>
</dbReference>
<dbReference type="InterPro" id="IPR028994">
    <property type="entry name" value="Integrin_alpha_N"/>
</dbReference>
<feature type="transmembrane region" description="Helical" evidence="2">
    <location>
        <begin position="162"/>
        <end position="180"/>
    </location>
</feature>
<gene>
    <name evidence="4" type="ORF">NCTC10283_00369</name>
</gene>
<dbReference type="PANTHER" id="PTHR16026">
    <property type="entry name" value="CARTILAGE ACIDIC PROTEIN 1"/>
    <property type="match status" value="1"/>
</dbReference>
<dbReference type="RefSeq" id="WP_034295106.1">
    <property type="nucleotide sequence ID" value="NZ_CP091519.2"/>
</dbReference>
<accession>A0A376BKS7</accession>
<keyword evidence="1" id="KW-0732">Signal</keyword>
<organism evidence="4 5">
    <name type="scientific">Alysiella crassa</name>
    <dbReference type="NCBI Taxonomy" id="153491"/>
    <lineage>
        <taxon>Bacteria</taxon>
        <taxon>Pseudomonadati</taxon>
        <taxon>Pseudomonadota</taxon>
        <taxon>Betaproteobacteria</taxon>
        <taxon>Neisseriales</taxon>
        <taxon>Neisseriaceae</taxon>
        <taxon>Alysiella</taxon>
    </lineage>
</organism>
<dbReference type="SUPFAM" id="SSF69318">
    <property type="entry name" value="Integrin alpha N-terminal domain"/>
    <property type="match status" value="1"/>
</dbReference>
<feature type="transmembrane region" description="Helical" evidence="2">
    <location>
        <begin position="40"/>
        <end position="58"/>
    </location>
</feature>
<evidence type="ECO:0000256" key="1">
    <source>
        <dbReference type="ARBA" id="ARBA00022729"/>
    </source>
</evidence>